<evidence type="ECO:0000259" key="1">
    <source>
        <dbReference type="Pfam" id="PF00899"/>
    </source>
</evidence>
<dbReference type="Pfam" id="PF00899">
    <property type="entry name" value="ThiF"/>
    <property type="match status" value="1"/>
</dbReference>
<keyword evidence="3" id="KW-1185">Reference proteome</keyword>
<dbReference type="InterPro" id="IPR035985">
    <property type="entry name" value="Ubiquitin-activating_enz"/>
</dbReference>
<dbReference type="InterPro" id="IPR045886">
    <property type="entry name" value="ThiF/MoeB/HesA"/>
</dbReference>
<reference evidence="2 3" key="1">
    <citation type="submission" date="2016-02" db="EMBL/GenBank/DDBJ databases">
        <authorList>
            <consortium name="Pathogen Informatics"/>
        </authorList>
    </citation>
    <scope>NUCLEOTIDE SEQUENCE [LARGE SCALE GENOMIC DNA]</scope>
    <source>
        <strain evidence="2 3">RC20</strain>
    </source>
</reference>
<dbReference type="PANTHER" id="PTHR43267:SF1">
    <property type="entry name" value="TRNA THREONYLCARBAMOYLADENOSINE DEHYDRATASE"/>
    <property type="match status" value="1"/>
</dbReference>
<name>A0A128ECI8_9BACT</name>
<dbReference type="RefSeq" id="WP_075539854.1">
    <property type="nucleotide sequence ID" value="NZ_CP053844.1"/>
</dbReference>
<gene>
    <name evidence="2" type="primary">moeB</name>
    <name evidence="2" type="ORF">ERS672216_00106</name>
</gene>
<dbReference type="GO" id="GO:0061605">
    <property type="term" value="F:molybdopterin-synthase adenylyltransferase activity"/>
    <property type="evidence" value="ECO:0007669"/>
    <property type="project" value="UniProtKB-EC"/>
</dbReference>
<dbReference type="Gene3D" id="3.40.50.720">
    <property type="entry name" value="NAD(P)-binding Rossmann-like Domain"/>
    <property type="match status" value="1"/>
</dbReference>
<dbReference type="PANTHER" id="PTHR43267">
    <property type="entry name" value="TRNA THREONYLCARBAMOYLADENOSINE DEHYDRATASE"/>
    <property type="match status" value="1"/>
</dbReference>
<dbReference type="Proteomes" id="UP000069632">
    <property type="component" value="Unassembled WGS sequence"/>
</dbReference>
<dbReference type="OrthoDB" id="9804150at2"/>
<dbReference type="GO" id="GO:0008641">
    <property type="term" value="F:ubiquitin-like modifier activating enzyme activity"/>
    <property type="evidence" value="ECO:0007669"/>
    <property type="project" value="InterPro"/>
</dbReference>
<feature type="domain" description="THIF-type NAD/FAD binding fold" evidence="1">
    <location>
        <begin position="15"/>
        <end position="141"/>
    </location>
</feature>
<accession>A0A128ECI8</accession>
<dbReference type="SUPFAM" id="SSF69572">
    <property type="entry name" value="Activating enzymes of the ubiquitin-like proteins"/>
    <property type="match status" value="1"/>
</dbReference>
<organism evidence="2 3">
    <name type="scientific">Campylobacter geochelonis</name>
    <dbReference type="NCBI Taxonomy" id="1780362"/>
    <lineage>
        <taxon>Bacteria</taxon>
        <taxon>Pseudomonadati</taxon>
        <taxon>Campylobacterota</taxon>
        <taxon>Epsilonproteobacteria</taxon>
        <taxon>Campylobacterales</taxon>
        <taxon>Campylobacteraceae</taxon>
        <taxon>Campylobacter</taxon>
    </lineage>
</organism>
<evidence type="ECO:0000313" key="3">
    <source>
        <dbReference type="Proteomes" id="UP000069632"/>
    </source>
</evidence>
<proteinExistence type="predicted"/>
<dbReference type="InterPro" id="IPR000594">
    <property type="entry name" value="ThiF_NAD_FAD-bd"/>
</dbReference>
<dbReference type="GO" id="GO:0061504">
    <property type="term" value="P:cyclic threonylcarbamoyladenosine biosynthetic process"/>
    <property type="evidence" value="ECO:0007669"/>
    <property type="project" value="TreeGrafter"/>
</dbReference>
<sequence length="221" mass="25012">MDKIDRFTRPRWLFNDSFDKLQNAKVLVCGCGGVGGACIEALFRSGVVNLTVIDCDCFEITNQNRQFGSENLGMKKVDVFKEKFPHIEPLCIKIDDEFINNFKFDKFDFVVDAIDDIPAKVALANKIANNTNKPKFVSSMGGAKRLNPELIKLTNIWKTNTDPLARKFRYELKKSGFKGDFDVVYSSEEPNCEKLGSFMGVTATFGMFLASYVIRKLLEKD</sequence>
<dbReference type="EMBL" id="FIZP01000001">
    <property type="protein sequence ID" value="CZE45928.1"/>
    <property type="molecule type" value="Genomic_DNA"/>
</dbReference>
<dbReference type="GO" id="GO:0061503">
    <property type="term" value="F:tRNA threonylcarbamoyladenosine dehydratase"/>
    <property type="evidence" value="ECO:0007669"/>
    <property type="project" value="TreeGrafter"/>
</dbReference>
<protein>
    <submittedName>
        <fullName evidence="2">Peptide chain release factor 2</fullName>
        <ecNumber evidence="2">2.7.7.80</ecNumber>
    </submittedName>
</protein>
<dbReference type="EC" id="2.7.7.80" evidence="2"/>
<evidence type="ECO:0000313" key="2">
    <source>
        <dbReference type="EMBL" id="CZE45928.1"/>
    </source>
</evidence>
<keyword evidence="2" id="KW-0548">Nucleotidyltransferase</keyword>
<keyword evidence="2" id="KW-0808">Transferase</keyword>
<dbReference type="AlphaFoldDB" id="A0A128ECI8"/>